<dbReference type="SMART" id="SM00893">
    <property type="entry name" value="ETF"/>
    <property type="match status" value="1"/>
</dbReference>
<evidence type="ECO:0000256" key="3">
    <source>
        <dbReference type="ARBA" id="ARBA00011355"/>
    </source>
</evidence>
<dbReference type="InterPro" id="IPR014730">
    <property type="entry name" value="ETF_a/b_N"/>
</dbReference>
<comment type="similarity">
    <text evidence="2">Belongs to the ETF beta-subunit/FixA family.</text>
</comment>
<dbReference type="RefSeq" id="WP_284825914.1">
    <property type="nucleotide sequence ID" value="NZ_CP126969.1"/>
</dbReference>
<dbReference type="InterPro" id="IPR012255">
    <property type="entry name" value="ETF_b"/>
</dbReference>
<dbReference type="CDD" id="cd01714">
    <property type="entry name" value="ETF_beta"/>
    <property type="match status" value="1"/>
</dbReference>
<evidence type="ECO:0000313" key="10">
    <source>
        <dbReference type="Proteomes" id="UP001225598"/>
    </source>
</evidence>
<evidence type="ECO:0000313" key="9">
    <source>
        <dbReference type="EMBL" id="WIM68401.1"/>
    </source>
</evidence>
<organism evidence="9 10">
    <name type="scientific">Corynebacterium breve</name>
    <dbReference type="NCBI Taxonomy" id="3049799"/>
    <lineage>
        <taxon>Bacteria</taxon>
        <taxon>Bacillati</taxon>
        <taxon>Actinomycetota</taxon>
        <taxon>Actinomycetes</taxon>
        <taxon>Mycobacteriales</taxon>
        <taxon>Corynebacteriaceae</taxon>
        <taxon>Corynebacterium</taxon>
    </lineage>
</organism>
<dbReference type="InterPro" id="IPR033948">
    <property type="entry name" value="ETF_beta_N"/>
</dbReference>
<dbReference type="InterPro" id="IPR014729">
    <property type="entry name" value="Rossmann-like_a/b/a_fold"/>
</dbReference>
<keyword evidence="5" id="KW-0813">Transport</keyword>
<comment type="function">
    <text evidence="7">The electron transfer flavoprotein serves as a specific electron acceptor for other dehydrogenases. It transfers the electrons to the main respiratory chain via ETF-ubiquinone oxidoreductase (ETF dehydrogenase).</text>
</comment>
<comment type="subunit">
    <text evidence="3">Heterodimer of an alpha and a beta subunit.</text>
</comment>
<evidence type="ECO:0000259" key="8">
    <source>
        <dbReference type="SMART" id="SM00893"/>
    </source>
</evidence>
<comment type="cofactor">
    <cofactor evidence="1">
        <name>FAD</name>
        <dbReference type="ChEBI" id="CHEBI:57692"/>
    </cofactor>
</comment>
<keyword evidence="10" id="KW-1185">Reference proteome</keyword>
<dbReference type="PANTHER" id="PTHR21294">
    <property type="entry name" value="ELECTRON TRANSFER FLAVOPROTEIN BETA-SUBUNIT"/>
    <property type="match status" value="1"/>
</dbReference>
<dbReference type="Gene3D" id="3.40.50.620">
    <property type="entry name" value="HUPs"/>
    <property type="match status" value="1"/>
</dbReference>
<evidence type="ECO:0000256" key="2">
    <source>
        <dbReference type="ARBA" id="ARBA00007557"/>
    </source>
</evidence>
<gene>
    <name evidence="9" type="ORF">QP027_03110</name>
</gene>
<evidence type="ECO:0000256" key="4">
    <source>
        <dbReference type="ARBA" id="ARBA00016797"/>
    </source>
</evidence>
<reference evidence="9 10" key="1">
    <citation type="submission" date="2023-05" db="EMBL/GenBank/DDBJ databases">
        <title>Corynebacterium suedekumii sp. nov. and Corynebacterium breve sp. nov. isolated from raw cow's milk.</title>
        <authorList>
            <person name="Baer M.K."/>
            <person name="Mehl L."/>
            <person name="Hellmuth R."/>
            <person name="Marke G."/>
            <person name="Lipski A."/>
        </authorList>
    </citation>
    <scope>NUCLEOTIDE SEQUENCE [LARGE SCALE GENOMIC DNA]</scope>
    <source>
        <strain evidence="9 10">R4</strain>
    </source>
</reference>
<proteinExistence type="inferred from homology"/>
<evidence type="ECO:0000256" key="5">
    <source>
        <dbReference type="ARBA" id="ARBA00022448"/>
    </source>
</evidence>
<evidence type="ECO:0000256" key="7">
    <source>
        <dbReference type="ARBA" id="ARBA00025649"/>
    </source>
</evidence>
<accession>A0ABY8VFH5</accession>
<name>A0ABY8VFH5_9CORY</name>
<protein>
    <recommendedName>
        <fullName evidence="4">Electron transfer flavoprotein subunit beta</fullName>
    </recommendedName>
</protein>
<dbReference type="EMBL" id="CP126969">
    <property type="protein sequence ID" value="WIM68401.1"/>
    <property type="molecule type" value="Genomic_DNA"/>
</dbReference>
<feature type="domain" description="Electron transfer flavoprotein alpha/beta-subunit N-terminal" evidence="8">
    <location>
        <begin position="23"/>
        <end position="214"/>
    </location>
</feature>
<evidence type="ECO:0000256" key="1">
    <source>
        <dbReference type="ARBA" id="ARBA00001974"/>
    </source>
</evidence>
<evidence type="ECO:0000256" key="6">
    <source>
        <dbReference type="ARBA" id="ARBA00022982"/>
    </source>
</evidence>
<dbReference type="PIRSF" id="PIRSF000090">
    <property type="entry name" value="Beta-ETF"/>
    <property type="match status" value="1"/>
</dbReference>
<dbReference type="Proteomes" id="UP001225598">
    <property type="component" value="Chromosome"/>
</dbReference>
<keyword evidence="6" id="KW-0249">Electron transport</keyword>
<sequence length="259" mass="27260">MRIVVLVKEVPDTYGERTLNLETGLADRGATEAVLDEISERAVEAALRLADTQATDVQIDVMSMSPESALPSIRKGLAMGAHEAVHIADESLAGADVTLTAEVLAAAIQQRGYDLVVCGNVATDGNGGVIPSMIAEHLDLPQLTGLTNIASDGSSVTGERDDDFGTAHLTAELPAVVSITESFPDARFPNFKGIMAAKKKPLTTLTCADLGIDPEDFSTPRSIMTEVSQTPPREAGTKIVDDGTAVDQLVTFLSTNKLI</sequence>
<dbReference type="Pfam" id="PF01012">
    <property type="entry name" value="ETF"/>
    <property type="match status" value="1"/>
</dbReference>
<dbReference type="SUPFAM" id="SSF52402">
    <property type="entry name" value="Adenine nucleotide alpha hydrolases-like"/>
    <property type="match status" value="1"/>
</dbReference>
<dbReference type="PANTHER" id="PTHR21294:SF8">
    <property type="entry name" value="ELECTRON TRANSFER FLAVOPROTEIN SUBUNIT BETA"/>
    <property type="match status" value="1"/>
</dbReference>